<dbReference type="InterPro" id="IPR005846">
    <property type="entry name" value="A-D-PHexomutase_a/b/a-III"/>
</dbReference>
<keyword evidence="4 7" id="KW-0479">Metal-binding</keyword>
<keyword evidence="5 7" id="KW-0460">Magnesium</keyword>
<organism evidence="11 12">
    <name type="scientific">Dermatophagoides pteronyssinus</name>
    <name type="common">European house dust mite</name>
    <dbReference type="NCBI Taxonomy" id="6956"/>
    <lineage>
        <taxon>Eukaryota</taxon>
        <taxon>Metazoa</taxon>
        <taxon>Ecdysozoa</taxon>
        <taxon>Arthropoda</taxon>
        <taxon>Chelicerata</taxon>
        <taxon>Arachnida</taxon>
        <taxon>Acari</taxon>
        <taxon>Acariformes</taxon>
        <taxon>Sarcoptiformes</taxon>
        <taxon>Astigmata</taxon>
        <taxon>Psoroptidia</taxon>
        <taxon>Analgoidea</taxon>
        <taxon>Pyroglyphidae</taxon>
        <taxon>Dermatophagoidinae</taxon>
        <taxon>Dermatophagoides</taxon>
    </lineage>
</organism>
<keyword evidence="6" id="KW-0413">Isomerase</keyword>
<dbReference type="InterPro" id="IPR016055">
    <property type="entry name" value="A-D-PHexomutase_a/b/a-I/II/III"/>
</dbReference>
<dbReference type="Pfam" id="PF02879">
    <property type="entry name" value="PGM_PMM_II"/>
    <property type="match status" value="1"/>
</dbReference>
<name>A0A6P6YBW0_DERPT</name>
<accession>A0A6P6YBW0</accession>
<feature type="domain" description="Alpha-D-phosphohexomutase alpha/beta/alpha" evidence="9">
    <location>
        <begin position="217"/>
        <end position="320"/>
    </location>
</feature>
<evidence type="ECO:0000259" key="9">
    <source>
        <dbReference type="Pfam" id="PF02879"/>
    </source>
</evidence>
<evidence type="ECO:0000256" key="5">
    <source>
        <dbReference type="ARBA" id="ARBA00022842"/>
    </source>
</evidence>
<evidence type="ECO:0000256" key="2">
    <source>
        <dbReference type="ARBA" id="ARBA00010231"/>
    </source>
</evidence>
<dbReference type="InterPro" id="IPR016066">
    <property type="entry name" value="A-D-PHexomutase_CS"/>
</dbReference>
<sequence length="586" mass="66591">MNLQEKIDEYLKFECDEDFIKELHNAGGQEIVDAFSKRIKFGTAGLRARMSFGIKYMSCGSVWRASQGLCAYYLKSLPKDEVTKTCVIIGYDARYKSRYFAAITAAVFLSKGLKVHMHDKETFTPLNPFCVVKYKALCGVQITASHNPKMDNGYKVYGPLGSQILSPVDVEVEQEIESQSVAWEGVNEIIDHENRWINFNHPLVANLIDSYEEDWNDYCDAVTEKMNLGSFADVKLKIGYSAMHGVGYRHVKELLDKLDYPKLSFFSVPEQQNPDPEFPTVKFPNPEEAGATDMSLKYAEQNNCNLTFLNDPDADRLLCIEYQPKTNSYYQFTGDELGVLLCHFAYEIHSKHGKMAMARSAVCCGFMDTFVKHSEGKVAQVECLTGFKWLATNLLREYETYGRYPAYGYEEALGYALCVDIVPDKDGVSAMMGTIKLASRLHELGLTLKDHLEQLMENYKYYFVTKNGYYIIANTNVLGQAIKKFRNNNYELGIPDFKVSRVVDMAIFYDSSKPNNKPDLPNTGEDMLMLTFENGFHVTYRNSGTEPKLKYYSEMVSDISQDEARANISNYLQIVSDALFAGFELN</sequence>
<evidence type="ECO:0000256" key="4">
    <source>
        <dbReference type="ARBA" id="ARBA00022723"/>
    </source>
</evidence>
<evidence type="ECO:0000256" key="7">
    <source>
        <dbReference type="RuleBase" id="RU004326"/>
    </source>
</evidence>
<dbReference type="GO" id="GO:0008973">
    <property type="term" value="F:phosphopentomutase activity"/>
    <property type="evidence" value="ECO:0007669"/>
    <property type="project" value="TreeGrafter"/>
</dbReference>
<dbReference type="SUPFAM" id="SSF53738">
    <property type="entry name" value="Phosphoglucomutase, first 3 domains"/>
    <property type="match status" value="3"/>
</dbReference>
<comment type="cofactor">
    <cofactor evidence="1">
        <name>Mg(2+)</name>
        <dbReference type="ChEBI" id="CHEBI:18420"/>
    </cofactor>
</comment>
<evidence type="ECO:0000313" key="12">
    <source>
        <dbReference type="RefSeq" id="XP_027202770.1"/>
    </source>
</evidence>
<comment type="similarity">
    <text evidence="2 7">Belongs to the phosphohexose mutase family.</text>
</comment>
<dbReference type="PROSITE" id="PS00710">
    <property type="entry name" value="PGM_PMM"/>
    <property type="match status" value="1"/>
</dbReference>
<dbReference type="KEGG" id="dpte:113796663"/>
<evidence type="ECO:0000256" key="6">
    <source>
        <dbReference type="ARBA" id="ARBA00023235"/>
    </source>
</evidence>
<keyword evidence="3" id="KW-0597">Phosphoprotein</keyword>
<dbReference type="InParanoid" id="A0A6P6YBW0"/>
<evidence type="ECO:0000313" key="11">
    <source>
        <dbReference type="Proteomes" id="UP000515146"/>
    </source>
</evidence>
<keyword evidence="11" id="KW-1185">Reference proteome</keyword>
<dbReference type="AlphaFoldDB" id="A0A6P6YBW0"/>
<proteinExistence type="inferred from homology"/>
<dbReference type="GO" id="GO:0000287">
    <property type="term" value="F:magnesium ion binding"/>
    <property type="evidence" value="ECO:0007669"/>
    <property type="project" value="InterPro"/>
</dbReference>
<dbReference type="InterPro" id="IPR005845">
    <property type="entry name" value="A-D-PHexomutase_a/b/a-II"/>
</dbReference>
<dbReference type="PANTHER" id="PTHR45745">
    <property type="entry name" value="PHOSPHOMANNOMUTASE 45A"/>
    <property type="match status" value="1"/>
</dbReference>
<evidence type="ECO:0000256" key="1">
    <source>
        <dbReference type="ARBA" id="ARBA00001946"/>
    </source>
</evidence>
<dbReference type="CDD" id="cd05799">
    <property type="entry name" value="PGM2"/>
    <property type="match status" value="1"/>
</dbReference>
<reference evidence="12" key="1">
    <citation type="submission" date="2025-08" db="UniProtKB">
        <authorList>
            <consortium name="RefSeq"/>
        </authorList>
    </citation>
    <scope>IDENTIFICATION</scope>
    <source>
        <strain evidence="12">Airmid</strain>
    </source>
</reference>
<evidence type="ECO:0000256" key="3">
    <source>
        <dbReference type="ARBA" id="ARBA00022553"/>
    </source>
</evidence>
<feature type="domain" description="Alpha-D-phosphohexomutase alpha/beta/alpha" evidence="8">
    <location>
        <begin position="39"/>
        <end position="179"/>
    </location>
</feature>
<dbReference type="GO" id="GO:0006166">
    <property type="term" value="P:purine ribonucleoside salvage"/>
    <property type="evidence" value="ECO:0007669"/>
    <property type="project" value="TreeGrafter"/>
</dbReference>
<dbReference type="OrthoDB" id="8300170at2759"/>
<dbReference type="InterPro" id="IPR005844">
    <property type="entry name" value="A-D-PHexomutase_a/b/a-I"/>
</dbReference>
<dbReference type="RefSeq" id="XP_027202770.1">
    <property type="nucleotide sequence ID" value="XM_027346969.1"/>
</dbReference>
<dbReference type="InterPro" id="IPR036900">
    <property type="entry name" value="A-D-PHexomutase_C_sf"/>
</dbReference>
<dbReference type="Gene3D" id="3.40.120.10">
    <property type="entry name" value="Alpha-D-Glucose-1,6-Bisphosphate, subunit A, domain 3"/>
    <property type="match status" value="3"/>
</dbReference>
<gene>
    <name evidence="12" type="primary">LOC113796663</name>
</gene>
<dbReference type="SUPFAM" id="SSF55957">
    <property type="entry name" value="Phosphoglucomutase, C-terminal domain"/>
    <property type="match status" value="1"/>
</dbReference>
<dbReference type="Proteomes" id="UP000515146">
    <property type="component" value="Unplaced"/>
</dbReference>
<dbReference type="Pfam" id="PF02880">
    <property type="entry name" value="PGM_PMM_III"/>
    <property type="match status" value="1"/>
</dbReference>
<protein>
    <submittedName>
        <fullName evidence="12">Probable phosphoglucomutase-2</fullName>
    </submittedName>
</protein>
<dbReference type="GO" id="GO:0005634">
    <property type="term" value="C:nucleus"/>
    <property type="evidence" value="ECO:0007669"/>
    <property type="project" value="TreeGrafter"/>
</dbReference>
<dbReference type="Pfam" id="PF02878">
    <property type="entry name" value="PGM_PMM_I"/>
    <property type="match status" value="1"/>
</dbReference>
<evidence type="ECO:0000259" key="8">
    <source>
        <dbReference type="Pfam" id="PF02878"/>
    </source>
</evidence>
<dbReference type="GO" id="GO:0005975">
    <property type="term" value="P:carbohydrate metabolic process"/>
    <property type="evidence" value="ECO:0007669"/>
    <property type="project" value="InterPro"/>
</dbReference>
<feature type="domain" description="Alpha-D-phosphohexomutase alpha/beta/alpha" evidence="10">
    <location>
        <begin position="334"/>
        <end position="459"/>
    </location>
</feature>
<evidence type="ECO:0000259" key="10">
    <source>
        <dbReference type="Pfam" id="PF02880"/>
    </source>
</evidence>
<dbReference type="PANTHER" id="PTHR45745:SF1">
    <property type="entry name" value="PHOSPHOGLUCOMUTASE 2B-RELATED"/>
    <property type="match status" value="1"/>
</dbReference>